<dbReference type="InterPro" id="IPR017850">
    <property type="entry name" value="Alkaline_phosphatase_core_sf"/>
</dbReference>
<dbReference type="PANTHER" id="PTHR42693:SF33">
    <property type="entry name" value="ARYLSULFATASE"/>
    <property type="match status" value="1"/>
</dbReference>
<dbReference type="SUPFAM" id="SSF53649">
    <property type="entry name" value="Alkaline phosphatase-like"/>
    <property type="match status" value="1"/>
</dbReference>
<dbReference type="RefSeq" id="WP_007276931.1">
    <property type="nucleotide sequence ID" value="NZ_ABCK01000002.1"/>
</dbReference>
<dbReference type="Pfam" id="PF00884">
    <property type="entry name" value="Sulfatase"/>
    <property type="match status" value="1"/>
</dbReference>
<evidence type="ECO:0000256" key="1">
    <source>
        <dbReference type="ARBA" id="ARBA00008779"/>
    </source>
</evidence>
<dbReference type="Gene3D" id="3.40.720.10">
    <property type="entry name" value="Alkaline Phosphatase, subunit A"/>
    <property type="match status" value="1"/>
</dbReference>
<evidence type="ECO:0000313" key="5">
    <source>
        <dbReference type="Proteomes" id="UP000004947"/>
    </source>
</evidence>
<dbReference type="eggNOG" id="COG3119">
    <property type="taxonomic scope" value="Bacteria"/>
</dbReference>
<dbReference type="GO" id="GO:0004065">
    <property type="term" value="F:arylsulfatase activity"/>
    <property type="evidence" value="ECO:0007669"/>
    <property type="project" value="TreeGrafter"/>
</dbReference>
<gene>
    <name evidence="4" type="ORF">LNTAR_22464</name>
</gene>
<keyword evidence="5" id="KW-1185">Reference proteome</keyword>
<evidence type="ECO:0000256" key="2">
    <source>
        <dbReference type="SAM" id="SignalP"/>
    </source>
</evidence>
<sequence length="116" mass="12971">MKMRTFFILLMLLIHSAWASDKSSHTNFIIIFLDDAGWEDFQPFGKDHYLTPKVKQLADEGGVYSQFYVPQAVCSSSRAALLSGSYPGRNKVFGAHGPNGKGLPTQFATIAEQNRW</sequence>
<protein>
    <submittedName>
        <fullName evidence="4">Arylsulfatase A (Precursor)</fullName>
    </submittedName>
</protein>
<dbReference type="OrthoDB" id="291352at2"/>
<dbReference type="InterPro" id="IPR050738">
    <property type="entry name" value="Sulfatase"/>
</dbReference>
<feature type="domain" description="Sulfatase N-terminal" evidence="3">
    <location>
        <begin position="27"/>
        <end position="112"/>
    </location>
</feature>
<keyword evidence="2" id="KW-0732">Signal</keyword>
<proteinExistence type="inferred from homology"/>
<dbReference type="EMBL" id="ABCK01000002">
    <property type="protein sequence ID" value="EDM29201.1"/>
    <property type="molecule type" value="Genomic_DNA"/>
</dbReference>
<dbReference type="InterPro" id="IPR000917">
    <property type="entry name" value="Sulfatase_N"/>
</dbReference>
<dbReference type="AlphaFoldDB" id="A6DG84"/>
<feature type="signal peptide" evidence="2">
    <location>
        <begin position="1"/>
        <end position="19"/>
    </location>
</feature>
<organism evidence="4 5">
    <name type="scientific">Lentisphaera araneosa HTCC2155</name>
    <dbReference type="NCBI Taxonomy" id="313628"/>
    <lineage>
        <taxon>Bacteria</taxon>
        <taxon>Pseudomonadati</taxon>
        <taxon>Lentisphaerota</taxon>
        <taxon>Lentisphaeria</taxon>
        <taxon>Lentisphaerales</taxon>
        <taxon>Lentisphaeraceae</taxon>
        <taxon>Lentisphaera</taxon>
    </lineage>
</organism>
<comment type="similarity">
    <text evidence="1">Belongs to the sulfatase family.</text>
</comment>
<evidence type="ECO:0000313" key="4">
    <source>
        <dbReference type="EMBL" id="EDM29201.1"/>
    </source>
</evidence>
<dbReference type="PANTHER" id="PTHR42693">
    <property type="entry name" value="ARYLSULFATASE FAMILY MEMBER"/>
    <property type="match status" value="1"/>
</dbReference>
<accession>A6DG84</accession>
<name>A6DG84_9BACT</name>
<evidence type="ECO:0000259" key="3">
    <source>
        <dbReference type="Pfam" id="PF00884"/>
    </source>
</evidence>
<dbReference type="Proteomes" id="UP000004947">
    <property type="component" value="Unassembled WGS sequence"/>
</dbReference>
<comment type="caution">
    <text evidence="4">The sequence shown here is derived from an EMBL/GenBank/DDBJ whole genome shotgun (WGS) entry which is preliminary data.</text>
</comment>
<reference evidence="4 5" key="1">
    <citation type="journal article" date="2010" name="J. Bacteriol.">
        <title>Genome sequence of Lentisphaera araneosa HTCC2155T, the type species of the order Lentisphaerales in the phylum Lentisphaerae.</title>
        <authorList>
            <person name="Thrash J.C."/>
            <person name="Cho J.C."/>
            <person name="Vergin K.L."/>
            <person name="Morris R.M."/>
            <person name="Giovannoni S.J."/>
        </authorList>
    </citation>
    <scope>NUCLEOTIDE SEQUENCE [LARGE SCALE GENOMIC DNA]</scope>
    <source>
        <strain evidence="4 5">HTCC2155</strain>
    </source>
</reference>
<dbReference type="STRING" id="313628.LNTAR_22464"/>
<feature type="chain" id="PRO_5002693898" evidence="2">
    <location>
        <begin position="20"/>
        <end position="116"/>
    </location>
</feature>